<keyword evidence="3" id="KW-1185">Reference proteome</keyword>
<gene>
    <name evidence="2" type="ORF">CDAR_291591</name>
</gene>
<feature type="region of interest" description="Disordered" evidence="1">
    <location>
        <begin position="88"/>
        <end position="141"/>
    </location>
</feature>
<dbReference type="AlphaFoldDB" id="A0AAV4VDZ6"/>
<evidence type="ECO:0000313" key="3">
    <source>
        <dbReference type="Proteomes" id="UP001054837"/>
    </source>
</evidence>
<name>A0AAV4VDZ6_9ARAC</name>
<evidence type="ECO:0000256" key="1">
    <source>
        <dbReference type="SAM" id="MobiDB-lite"/>
    </source>
</evidence>
<organism evidence="2 3">
    <name type="scientific">Caerostris darwini</name>
    <dbReference type="NCBI Taxonomy" id="1538125"/>
    <lineage>
        <taxon>Eukaryota</taxon>
        <taxon>Metazoa</taxon>
        <taxon>Ecdysozoa</taxon>
        <taxon>Arthropoda</taxon>
        <taxon>Chelicerata</taxon>
        <taxon>Arachnida</taxon>
        <taxon>Araneae</taxon>
        <taxon>Araneomorphae</taxon>
        <taxon>Entelegynae</taxon>
        <taxon>Araneoidea</taxon>
        <taxon>Araneidae</taxon>
        <taxon>Caerostris</taxon>
    </lineage>
</organism>
<dbReference type="Proteomes" id="UP001054837">
    <property type="component" value="Unassembled WGS sequence"/>
</dbReference>
<proteinExistence type="predicted"/>
<accession>A0AAV4VDZ6</accession>
<sequence>MSSDFEKGVNRNRRKAFPIGPETTTLRCTPNNPHLGRKNERLMRQRNIKRVLGAVPRRPPTELVSLESVAGITNTMHCIYHVLLNSRKEETETEGRISQSERKQRPCTPNNAHLGRKNEECENETSKEFWGSASAGANPVS</sequence>
<protein>
    <submittedName>
        <fullName evidence="2">Uncharacterized protein</fullName>
    </submittedName>
</protein>
<feature type="compositionally biased region" description="Basic and acidic residues" evidence="1">
    <location>
        <begin position="88"/>
        <end position="104"/>
    </location>
</feature>
<feature type="region of interest" description="Disordered" evidence="1">
    <location>
        <begin position="1"/>
        <end position="22"/>
    </location>
</feature>
<reference evidence="2 3" key="1">
    <citation type="submission" date="2021-06" db="EMBL/GenBank/DDBJ databases">
        <title>Caerostris darwini draft genome.</title>
        <authorList>
            <person name="Kono N."/>
            <person name="Arakawa K."/>
        </authorList>
    </citation>
    <scope>NUCLEOTIDE SEQUENCE [LARGE SCALE GENOMIC DNA]</scope>
</reference>
<comment type="caution">
    <text evidence="2">The sequence shown here is derived from an EMBL/GenBank/DDBJ whole genome shotgun (WGS) entry which is preliminary data.</text>
</comment>
<evidence type="ECO:0000313" key="2">
    <source>
        <dbReference type="EMBL" id="GIY68263.1"/>
    </source>
</evidence>
<feature type="compositionally biased region" description="Basic and acidic residues" evidence="1">
    <location>
        <begin position="116"/>
        <end position="127"/>
    </location>
</feature>
<dbReference type="EMBL" id="BPLQ01012851">
    <property type="protein sequence ID" value="GIY68263.1"/>
    <property type="molecule type" value="Genomic_DNA"/>
</dbReference>